<comment type="caution">
    <text evidence="1">The sequence shown here is derived from an EMBL/GenBank/DDBJ whole genome shotgun (WGS) entry which is preliminary data.</text>
</comment>
<dbReference type="EMBL" id="CAJJDN010000021">
    <property type="protein sequence ID" value="CAD8065855.1"/>
    <property type="molecule type" value="Genomic_DNA"/>
</dbReference>
<proteinExistence type="predicted"/>
<dbReference type="AlphaFoldDB" id="A0A8S1LHX9"/>
<name>A0A8S1LHX9_9CILI</name>
<dbReference type="Proteomes" id="UP000692954">
    <property type="component" value="Unassembled WGS sequence"/>
</dbReference>
<evidence type="ECO:0000313" key="1">
    <source>
        <dbReference type="EMBL" id="CAD8065855.1"/>
    </source>
</evidence>
<organism evidence="1 2">
    <name type="scientific">Paramecium sonneborni</name>
    <dbReference type="NCBI Taxonomy" id="65129"/>
    <lineage>
        <taxon>Eukaryota</taxon>
        <taxon>Sar</taxon>
        <taxon>Alveolata</taxon>
        <taxon>Ciliophora</taxon>
        <taxon>Intramacronucleata</taxon>
        <taxon>Oligohymenophorea</taxon>
        <taxon>Peniculida</taxon>
        <taxon>Parameciidae</taxon>
        <taxon>Paramecium</taxon>
    </lineage>
</organism>
<protein>
    <submittedName>
        <fullName evidence="1">Uncharacterized protein</fullName>
    </submittedName>
</protein>
<gene>
    <name evidence="1" type="ORF">PSON_ATCC_30995.1.T0210004</name>
</gene>
<accession>A0A8S1LHX9</accession>
<sequence>MQNSEYQKLFIYPQQQKTPKKGKNFQTPLKLYNRNYQFKKYQQIKFYQLKKLSTHQSQKTVIFIYYKIKNKVAMNQKEQKQTY</sequence>
<reference evidence="1" key="1">
    <citation type="submission" date="2021-01" db="EMBL/GenBank/DDBJ databases">
        <authorList>
            <consortium name="Genoscope - CEA"/>
            <person name="William W."/>
        </authorList>
    </citation>
    <scope>NUCLEOTIDE SEQUENCE</scope>
</reference>
<evidence type="ECO:0000313" key="2">
    <source>
        <dbReference type="Proteomes" id="UP000692954"/>
    </source>
</evidence>
<keyword evidence="2" id="KW-1185">Reference proteome</keyword>